<dbReference type="RefSeq" id="WP_006627154.1">
    <property type="nucleotide sequence ID" value="NZ_ADFR01000008.1"/>
</dbReference>
<name>D2MP33_9FIRM</name>
<proteinExistence type="predicted"/>
<organism evidence="1 2">
    <name type="scientific">Bulleidia extructa W1219</name>
    <dbReference type="NCBI Taxonomy" id="679192"/>
    <lineage>
        <taxon>Bacteria</taxon>
        <taxon>Bacillati</taxon>
        <taxon>Bacillota</taxon>
        <taxon>Erysipelotrichia</taxon>
        <taxon>Erysipelotrichales</taxon>
        <taxon>Erysipelotrichaceae</taxon>
        <taxon>Bulleidia</taxon>
    </lineage>
</organism>
<dbReference type="EMBL" id="ADFR01000008">
    <property type="protein sequence ID" value="EFC05653.1"/>
    <property type="molecule type" value="Genomic_DNA"/>
</dbReference>
<evidence type="ECO:0000313" key="2">
    <source>
        <dbReference type="Proteomes" id="UP000005017"/>
    </source>
</evidence>
<protein>
    <submittedName>
        <fullName evidence="1">NrdI protein</fullName>
    </submittedName>
</protein>
<dbReference type="eggNOG" id="COG1780">
    <property type="taxonomic scope" value="Bacteria"/>
</dbReference>
<dbReference type="GO" id="GO:0010181">
    <property type="term" value="F:FMN binding"/>
    <property type="evidence" value="ECO:0007669"/>
    <property type="project" value="InterPro"/>
</dbReference>
<dbReference type="AlphaFoldDB" id="D2MP33"/>
<reference evidence="2" key="1">
    <citation type="submission" date="2009-12" db="EMBL/GenBank/DDBJ databases">
        <title>Sequence of Clostridiales genomosp. BVAB3 str. UPII9-5.</title>
        <authorList>
            <person name="Madupu R."/>
            <person name="Durkin A.S."/>
            <person name="Torralba M."/>
            <person name="Methe B."/>
            <person name="Sutton G.G."/>
            <person name="Strausberg R.L."/>
            <person name="Nelson K.E."/>
        </authorList>
    </citation>
    <scope>NUCLEOTIDE SEQUENCE [LARGE SCALE GENOMIC DNA]</scope>
    <source>
        <strain evidence="2">W1219</strain>
    </source>
</reference>
<dbReference type="PANTHER" id="PTHR37297">
    <property type="entry name" value="PROTEIN NRDI"/>
    <property type="match status" value="1"/>
</dbReference>
<dbReference type="Proteomes" id="UP000005017">
    <property type="component" value="Unassembled WGS sequence"/>
</dbReference>
<accession>D2MP33</accession>
<evidence type="ECO:0000313" key="1">
    <source>
        <dbReference type="EMBL" id="EFC05653.1"/>
    </source>
</evidence>
<dbReference type="OrthoDB" id="350535at2"/>
<dbReference type="PANTHER" id="PTHR37297:SF1">
    <property type="entry name" value="PROTEIN NRDI"/>
    <property type="match status" value="1"/>
</dbReference>
<dbReference type="Pfam" id="PF07972">
    <property type="entry name" value="Flavodoxin_NdrI"/>
    <property type="match status" value="1"/>
</dbReference>
<dbReference type="InterPro" id="IPR004465">
    <property type="entry name" value="RNR_NrdI"/>
</dbReference>
<dbReference type="Gene3D" id="3.40.50.360">
    <property type="match status" value="1"/>
</dbReference>
<sequence length="126" mass="13916">MLVVYASRQGKTEALVNALGYESTLKIVDGSEQVSEPFVLVTYSDKVGEIPEMVEKFLQKNQEYLKAVVATGSIERHYKTYGYAGVKISQEYHVPILAIINGSGSNADETKIKEMISALEAKLNQL</sequence>
<comment type="caution">
    <text evidence="1">The sequence shown here is derived from an EMBL/GenBank/DDBJ whole genome shotgun (WGS) entry which is preliminary data.</text>
</comment>
<dbReference type="SUPFAM" id="SSF52218">
    <property type="entry name" value="Flavoproteins"/>
    <property type="match status" value="1"/>
</dbReference>
<dbReference type="InterPro" id="IPR029039">
    <property type="entry name" value="Flavoprotein-like_sf"/>
</dbReference>
<keyword evidence="2" id="KW-1185">Reference proteome</keyword>
<gene>
    <name evidence="1" type="primary">nrdI</name>
    <name evidence="1" type="ORF">HMPREF9013_0258</name>
</gene>
<dbReference type="STRING" id="679192.HMPREF9013_0258"/>